<organism evidence="1 2">
    <name type="scientific">Nitratireductor aquimarinus</name>
    <dbReference type="NCBI Taxonomy" id="889300"/>
    <lineage>
        <taxon>Bacteria</taxon>
        <taxon>Pseudomonadati</taxon>
        <taxon>Pseudomonadota</taxon>
        <taxon>Alphaproteobacteria</taxon>
        <taxon>Hyphomicrobiales</taxon>
        <taxon>Phyllobacteriaceae</taxon>
        <taxon>Nitratireductor</taxon>
    </lineage>
</organism>
<keyword evidence="2" id="KW-1185">Reference proteome</keyword>
<accession>A0ABU4ANG6</accession>
<name>A0ABU4ANG6_9HYPH</name>
<proteinExistence type="predicted"/>
<dbReference type="RefSeq" id="WP_317561928.1">
    <property type="nucleotide sequence ID" value="NZ_JAWLIP010000007.1"/>
</dbReference>
<evidence type="ECO:0000313" key="2">
    <source>
        <dbReference type="Proteomes" id="UP001185659"/>
    </source>
</evidence>
<dbReference type="EMBL" id="JAWLIP010000007">
    <property type="protein sequence ID" value="MDV6227782.1"/>
    <property type="molecule type" value="Genomic_DNA"/>
</dbReference>
<reference evidence="1 2" key="1">
    <citation type="submission" date="2023-10" db="EMBL/GenBank/DDBJ databases">
        <authorList>
            <person name="Venkata Ramana C."/>
            <person name="Sasikala C."/>
            <person name="Dhurka M."/>
        </authorList>
    </citation>
    <scope>NUCLEOTIDE SEQUENCE [LARGE SCALE GENOMIC DNA]</scope>
    <source>
        <strain evidence="1 2">KCTC 32151</strain>
    </source>
</reference>
<gene>
    <name evidence="1" type="ORF">R2G56_15890</name>
</gene>
<dbReference type="Proteomes" id="UP001185659">
    <property type="component" value="Unassembled WGS sequence"/>
</dbReference>
<evidence type="ECO:0000313" key="1">
    <source>
        <dbReference type="EMBL" id="MDV6227782.1"/>
    </source>
</evidence>
<comment type="caution">
    <text evidence="1">The sequence shown here is derived from an EMBL/GenBank/DDBJ whole genome shotgun (WGS) entry which is preliminary data.</text>
</comment>
<protein>
    <submittedName>
        <fullName evidence="1">Uncharacterized protein</fullName>
    </submittedName>
</protein>
<sequence>MLALIEENIRTFELSLSGMRVVVPVDNGLLAATATIALMAGASAVTAITPPATRFQPAEEAADATRALAEAAGLADALSIEERIDDETCRTTNILVNGPSIRPITRSLIERMHEHSAVALLHEAWMTLTGEVDVEACLEHEVLISAVNESHPLVGGREYQSALCQALFRDAEIPLEDADIVLICDNPLSDNLEQGLRRAGAQVAVVAHANQIFEHGWDAILLAKRPHDEPRLGIQDLGWIAKSAPNATVIQYWGDVDRKAARYFELKVWPQRTPGKGQWGLPLDTLGPTPMLRRITGGLKAAQTVLAGQPIAPGDLAQTLTSPDIFNGD</sequence>